<dbReference type="Gene3D" id="3.30.457.10">
    <property type="entry name" value="Copper amine oxidase-like, N-terminal domain"/>
    <property type="match status" value="1"/>
</dbReference>
<evidence type="ECO:0000313" key="4">
    <source>
        <dbReference type="EMBL" id="EDN00856.1"/>
    </source>
</evidence>
<dbReference type="Proteomes" id="UP000003639">
    <property type="component" value="Unassembled WGS sequence"/>
</dbReference>
<dbReference type="STRING" id="411467.BACCAP_01622"/>
<feature type="signal peptide" evidence="2">
    <location>
        <begin position="1"/>
        <end position="24"/>
    </location>
</feature>
<dbReference type="Pfam" id="PF07833">
    <property type="entry name" value="Cu_amine_oxidN1"/>
    <property type="match status" value="1"/>
</dbReference>
<feature type="compositionally biased region" description="Low complexity" evidence="1">
    <location>
        <begin position="471"/>
        <end position="490"/>
    </location>
</feature>
<dbReference type="InterPro" id="IPR036410">
    <property type="entry name" value="HSP_DnaJ_Cys-rich_dom_sf"/>
</dbReference>
<dbReference type="InterPro" id="IPR015943">
    <property type="entry name" value="WD40/YVTN_repeat-like_dom_sf"/>
</dbReference>
<keyword evidence="5" id="KW-1185">Reference proteome</keyword>
<dbReference type="EMBL" id="AAXG02000010">
    <property type="protein sequence ID" value="EDN00856.1"/>
    <property type="molecule type" value="Genomic_DNA"/>
</dbReference>
<dbReference type="InterPro" id="IPR012854">
    <property type="entry name" value="Cu_amine_oxidase-like_N"/>
</dbReference>
<sequence length="546" mass="58932">MKKTLSLLLALSLVLSLFCLPAAAAGTNEISVYLDGQRLTFDQPPVAMNNRTLVPLRAIFEGLGATVDWNGEKQTILATRGDTAIMLQLGVPSMAKQVGNGAIQYIQLDVAPLAMNNRTLVPVRAISEAFDCQVLWDGAANRVDISTAGDNRMVFNPMQNPDIYYGNAMFDGNTLYFSFVRRTQVYVYDGVNLQAFNAGGTPMNILPRDGKAYYYTAGGQVVYCLDTATGERTALFNQSGELDIEEIYLYRNYLLVQSTHQIHAINLDTRQSVLLHDDAAITSYLFLACAGGKIAIVDTGGFITKPNEVPFTLRFADPDTGESQVVFTTEEFPGSLNYFHAADGSGVYLRLGDESSYHFFDIETGNEQAISTDEFEEARIAYNLANDITWTPDWYYGSNVNSGVRRTSRDGSGMKEILYSGADCYYLTNNQSKVVFLQSPGATKAGASSFGNSSVYIMDLNGNNVVEIINNGESGTGTSESTGSSSENSTPQPTTCTICNGKGWVDCPVCHGSGASVSGGNCLFCGGGGLRQCSSCHGSGTLYPHV</sequence>
<accession>A6NTU3</accession>
<evidence type="ECO:0000259" key="3">
    <source>
        <dbReference type="Pfam" id="PF07833"/>
    </source>
</evidence>
<feature type="region of interest" description="Disordered" evidence="1">
    <location>
        <begin position="471"/>
        <end position="493"/>
    </location>
</feature>
<dbReference type="OrthoDB" id="268113at2"/>
<protein>
    <submittedName>
        <fullName evidence="4">Copper amine oxidase domain protein</fullName>
    </submittedName>
</protein>
<dbReference type="eggNOG" id="COG3858">
    <property type="taxonomic scope" value="Bacteria"/>
</dbReference>
<dbReference type="PANTHER" id="PTHR15852:SF54">
    <property type="entry name" value="PROTEIN SSUH2 HOMOLOG"/>
    <property type="match status" value="1"/>
</dbReference>
<comment type="caution">
    <text evidence="4">The sequence shown here is derived from an EMBL/GenBank/DDBJ whole genome shotgun (WGS) entry which is preliminary data.</text>
</comment>
<reference evidence="4 5" key="1">
    <citation type="submission" date="2007-04" db="EMBL/GenBank/DDBJ databases">
        <authorList>
            <person name="Fulton L."/>
            <person name="Clifton S."/>
            <person name="Fulton B."/>
            <person name="Xu J."/>
            <person name="Minx P."/>
            <person name="Pepin K.H."/>
            <person name="Johnson M."/>
            <person name="Thiruvilangam P."/>
            <person name="Bhonagiri V."/>
            <person name="Nash W.E."/>
            <person name="Mardis E.R."/>
            <person name="Wilson R.K."/>
        </authorList>
    </citation>
    <scope>NUCLEOTIDE SEQUENCE [LARGE SCALE GENOMIC DNA]</scope>
    <source>
        <strain evidence="4 5">ATCC 29799</strain>
    </source>
</reference>
<evidence type="ECO:0000256" key="1">
    <source>
        <dbReference type="SAM" id="MobiDB-lite"/>
    </source>
</evidence>
<evidence type="ECO:0000256" key="2">
    <source>
        <dbReference type="SAM" id="SignalP"/>
    </source>
</evidence>
<name>A6NTU3_9FIRM</name>
<dbReference type="Gene3D" id="2.130.10.10">
    <property type="entry name" value="YVTN repeat-like/Quinoprotein amine dehydrogenase"/>
    <property type="match status" value="1"/>
</dbReference>
<dbReference type="AlphaFoldDB" id="A6NTU3"/>
<reference evidence="4 5" key="2">
    <citation type="submission" date="2007-06" db="EMBL/GenBank/DDBJ databases">
        <title>Draft genome sequence of Pseudoflavonifractor capillosus ATCC 29799.</title>
        <authorList>
            <person name="Sudarsanam P."/>
            <person name="Ley R."/>
            <person name="Guruge J."/>
            <person name="Turnbaugh P.J."/>
            <person name="Mahowald M."/>
            <person name="Liep D."/>
            <person name="Gordon J."/>
        </authorList>
    </citation>
    <scope>NUCLEOTIDE SEQUENCE [LARGE SCALE GENOMIC DNA]</scope>
    <source>
        <strain evidence="4 5">ATCC 29799</strain>
    </source>
</reference>
<keyword evidence="2" id="KW-0732">Signal</keyword>
<evidence type="ECO:0000313" key="5">
    <source>
        <dbReference type="Proteomes" id="UP000003639"/>
    </source>
</evidence>
<dbReference type="RefSeq" id="WP_006572170.1">
    <property type="nucleotide sequence ID" value="NZ_AAXG02000010.1"/>
</dbReference>
<gene>
    <name evidence="4" type="ORF">BACCAP_01622</name>
</gene>
<feature type="domain" description="Copper amine oxidase-like N-terminal" evidence="3">
    <location>
        <begin position="34"/>
        <end position="144"/>
    </location>
</feature>
<dbReference type="SUPFAM" id="SSF55383">
    <property type="entry name" value="Copper amine oxidase, domain N"/>
    <property type="match status" value="1"/>
</dbReference>
<dbReference type="SUPFAM" id="SSF82171">
    <property type="entry name" value="DPP6 N-terminal domain-like"/>
    <property type="match status" value="1"/>
</dbReference>
<dbReference type="SUPFAM" id="SSF57938">
    <property type="entry name" value="DnaJ/Hsp40 cysteine-rich domain"/>
    <property type="match status" value="1"/>
</dbReference>
<dbReference type="InterPro" id="IPR036582">
    <property type="entry name" value="Mao_N_sf"/>
</dbReference>
<dbReference type="PANTHER" id="PTHR15852">
    <property type="entry name" value="PLASTID TRANSCRIPTIONALLY ACTIVE PROTEIN"/>
    <property type="match status" value="1"/>
</dbReference>
<organism evidence="4 5">
    <name type="scientific">Pseudoflavonifractor capillosus ATCC 29799</name>
    <dbReference type="NCBI Taxonomy" id="411467"/>
    <lineage>
        <taxon>Bacteria</taxon>
        <taxon>Bacillati</taxon>
        <taxon>Bacillota</taxon>
        <taxon>Clostridia</taxon>
        <taxon>Eubacteriales</taxon>
        <taxon>Oscillospiraceae</taxon>
        <taxon>Pseudoflavonifractor</taxon>
    </lineage>
</organism>
<proteinExistence type="predicted"/>
<feature type="chain" id="PRO_5002700656" evidence="2">
    <location>
        <begin position="25"/>
        <end position="546"/>
    </location>
</feature>